<proteinExistence type="predicted"/>
<gene>
    <name evidence="1" type="ORF">CTEN210_07192</name>
</gene>
<evidence type="ECO:0000313" key="1">
    <source>
        <dbReference type="EMBL" id="GFH50716.1"/>
    </source>
</evidence>
<comment type="caution">
    <text evidence="1">The sequence shown here is derived from an EMBL/GenBank/DDBJ whole genome shotgun (WGS) entry which is preliminary data.</text>
</comment>
<dbReference type="EMBL" id="BLLK01000040">
    <property type="protein sequence ID" value="GFH50716.1"/>
    <property type="molecule type" value="Genomic_DNA"/>
</dbReference>
<protein>
    <submittedName>
        <fullName evidence="1">Uncharacterized protein</fullName>
    </submittedName>
</protein>
<dbReference type="Proteomes" id="UP001054902">
    <property type="component" value="Unassembled WGS sequence"/>
</dbReference>
<sequence>MNSPIELGDCFWEQEVEQQYWQTPQQEEELLWEEYFATSIPMDVYDFISSPPVEVEVNLSVQADQMKKDPLTATVSLLQPHTINRHCDTKLCRTLFDSGGTCDLIHRQALPKNCPVYELH</sequence>
<organism evidence="1 2">
    <name type="scientific">Chaetoceros tenuissimus</name>
    <dbReference type="NCBI Taxonomy" id="426638"/>
    <lineage>
        <taxon>Eukaryota</taxon>
        <taxon>Sar</taxon>
        <taxon>Stramenopiles</taxon>
        <taxon>Ochrophyta</taxon>
        <taxon>Bacillariophyta</taxon>
        <taxon>Coscinodiscophyceae</taxon>
        <taxon>Chaetocerotophycidae</taxon>
        <taxon>Chaetocerotales</taxon>
        <taxon>Chaetocerotaceae</taxon>
        <taxon>Chaetoceros</taxon>
    </lineage>
</organism>
<name>A0AAD3H570_9STRA</name>
<evidence type="ECO:0000313" key="2">
    <source>
        <dbReference type="Proteomes" id="UP001054902"/>
    </source>
</evidence>
<dbReference type="AlphaFoldDB" id="A0AAD3H570"/>
<accession>A0AAD3H570</accession>
<keyword evidence="2" id="KW-1185">Reference proteome</keyword>
<reference evidence="1 2" key="1">
    <citation type="journal article" date="2021" name="Sci. Rep.">
        <title>The genome of the diatom Chaetoceros tenuissimus carries an ancient integrated fragment of an extant virus.</title>
        <authorList>
            <person name="Hongo Y."/>
            <person name="Kimura K."/>
            <person name="Takaki Y."/>
            <person name="Yoshida Y."/>
            <person name="Baba S."/>
            <person name="Kobayashi G."/>
            <person name="Nagasaki K."/>
            <person name="Hano T."/>
            <person name="Tomaru Y."/>
        </authorList>
    </citation>
    <scope>NUCLEOTIDE SEQUENCE [LARGE SCALE GENOMIC DNA]</scope>
    <source>
        <strain evidence="1 2">NIES-3715</strain>
    </source>
</reference>